<accession>A0ABS1YPK7</accession>
<evidence type="ECO:0008006" key="3">
    <source>
        <dbReference type="Google" id="ProtNLM"/>
    </source>
</evidence>
<comment type="caution">
    <text evidence="1">The sequence shown here is derived from an EMBL/GenBank/DDBJ whole genome shotgun (WGS) entry which is preliminary data.</text>
</comment>
<proteinExistence type="predicted"/>
<evidence type="ECO:0000313" key="2">
    <source>
        <dbReference type="Proteomes" id="UP000622245"/>
    </source>
</evidence>
<gene>
    <name evidence="1" type="ORF">JM949_31200</name>
</gene>
<evidence type="ECO:0000313" key="1">
    <source>
        <dbReference type="EMBL" id="MBM0279383.1"/>
    </source>
</evidence>
<name>A0ABS1YPK7_9ACTN</name>
<dbReference type="EMBL" id="JAEVHL010000279">
    <property type="protein sequence ID" value="MBM0279383.1"/>
    <property type="molecule type" value="Genomic_DNA"/>
</dbReference>
<dbReference type="Proteomes" id="UP000622245">
    <property type="component" value="Unassembled WGS sequence"/>
</dbReference>
<protein>
    <recommendedName>
        <fullName evidence="3">Transposase</fullName>
    </recommendedName>
</protein>
<keyword evidence="2" id="KW-1185">Reference proteome</keyword>
<organism evidence="1 2">
    <name type="scientific">Micromonospora tarensis</name>
    <dbReference type="NCBI Taxonomy" id="2806100"/>
    <lineage>
        <taxon>Bacteria</taxon>
        <taxon>Bacillati</taxon>
        <taxon>Actinomycetota</taxon>
        <taxon>Actinomycetes</taxon>
        <taxon>Micromonosporales</taxon>
        <taxon>Micromonosporaceae</taxon>
        <taxon>Micromonospora</taxon>
    </lineage>
</organism>
<sequence>MRAITRKFRVRTDTVLLALTTDPNPMAFRRAPPRGNRVYDPYTHIIDDLLAQKPPLSRWAIRERLVDEHDAELSYGSVCHYIAGKIRNQGIPRKRA</sequence>
<reference evidence="1 2" key="1">
    <citation type="submission" date="2021-01" db="EMBL/GenBank/DDBJ databases">
        <title>Draft genome sequence of Micromonospora sp. strain STR1s_6.</title>
        <authorList>
            <person name="Karlyshev A."/>
            <person name="Jawad R."/>
        </authorList>
    </citation>
    <scope>NUCLEOTIDE SEQUENCE [LARGE SCALE GENOMIC DNA]</scope>
    <source>
        <strain evidence="1 2">STR1S-6</strain>
    </source>
</reference>
<dbReference type="RefSeq" id="WP_203151701.1">
    <property type="nucleotide sequence ID" value="NZ_JAEVHL010000279.1"/>
</dbReference>